<gene>
    <name evidence="2" type="ORF">U729_2361</name>
</gene>
<dbReference type="Proteomes" id="UP000030635">
    <property type="component" value="Chromosome"/>
</dbReference>
<dbReference type="SMART" id="SM01058">
    <property type="entry name" value="CarD_TRCF"/>
    <property type="match status" value="1"/>
</dbReference>
<dbReference type="Pfam" id="PF21095">
    <property type="entry name" value="CarD_C"/>
    <property type="match status" value="1"/>
</dbReference>
<evidence type="ECO:0000313" key="2">
    <source>
        <dbReference type="EMBL" id="AIY83425.1"/>
    </source>
</evidence>
<sequence>MFNIGDKIVYPSQGVGIIDSIEEKEFLGKMKQYCSIHLINNNLKLMMPLDRLLSSNIRPIASSDILDNALDHLDTFVHAVDDLNHVTCKERIASNTIKFKSGTLKDFIEVICSLTEVKKEHSLNNSENQMLKSTRKFLIEEISLIKDISNSEASDLLDDSLSVI</sequence>
<protein>
    <submittedName>
        <fullName evidence="2">CarD-like/TRCF domain protein</fullName>
    </submittedName>
</protein>
<dbReference type="InterPro" id="IPR042215">
    <property type="entry name" value="CarD-like_C"/>
</dbReference>
<accession>A0A0A7FWX2</accession>
<evidence type="ECO:0000313" key="3">
    <source>
        <dbReference type="Proteomes" id="UP000030635"/>
    </source>
</evidence>
<dbReference type="GO" id="GO:0009303">
    <property type="term" value="P:rRNA transcription"/>
    <property type="evidence" value="ECO:0007669"/>
    <property type="project" value="TreeGrafter"/>
</dbReference>
<dbReference type="InterPro" id="IPR036101">
    <property type="entry name" value="CarD-like/TRCF_RID_sf"/>
</dbReference>
<keyword evidence="3" id="KW-1185">Reference proteome</keyword>
<proteinExistence type="predicted"/>
<dbReference type="eggNOG" id="COG1329">
    <property type="taxonomic scope" value="Bacteria"/>
</dbReference>
<dbReference type="EMBL" id="CP006905">
    <property type="protein sequence ID" value="AIY83425.1"/>
    <property type="molecule type" value="Genomic_DNA"/>
</dbReference>
<dbReference type="InterPro" id="IPR048792">
    <property type="entry name" value="CarD_C"/>
</dbReference>
<dbReference type="InterPro" id="IPR003711">
    <property type="entry name" value="CarD-like/TRCF_RID"/>
</dbReference>
<evidence type="ECO:0000259" key="1">
    <source>
        <dbReference type="SMART" id="SM01058"/>
    </source>
</evidence>
<dbReference type="SUPFAM" id="SSF141259">
    <property type="entry name" value="CarD-like"/>
    <property type="match status" value="1"/>
</dbReference>
<dbReference type="KEGG" id="cbv:U729_2361"/>
<dbReference type="Pfam" id="PF02559">
    <property type="entry name" value="CarD_TRCF_RID"/>
    <property type="match status" value="1"/>
</dbReference>
<dbReference type="Gene3D" id="1.20.58.1290">
    <property type="entry name" value="CarD-like, C-terminal domain"/>
    <property type="match status" value="1"/>
</dbReference>
<dbReference type="HOGENOM" id="CLU_048259_1_1_9"/>
<dbReference type="PANTHER" id="PTHR38447:SF1">
    <property type="entry name" value="RNA POLYMERASE-BINDING TRANSCRIPTION FACTOR CARD"/>
    <property type="match status" value="1"/>
</dbReference>
<dbReference type="InterPro" id="IPR052531">
    <property type="entry name" value="CarD-like_regulator"/>
</dbReference>
<dbReference type="AlphaFoldDB" id="A0A0A7FWX2"/>
<organism evidence="2 3">
    <name type="scientific">Clostridium baratii str. Sullivan</name>
    <dbReference type="NCBI Taxonomy" id="1415775"/>
    <lineage>
        <taxon>Bacteria</taxon>
        <taxon>Bacillati</taxon>
        <taxon>Bacillota</taxon>
        <taxon>Clostridia</taxon>
        <taxon>Eubacteriales</taxon>
        <taxon>Clostridiaceae</taxon>
        <taxon>Clostridium</taxon>
    </lineage>
</organism>
<dbReference type="PANTHER" id="PTHR38447">
    <property type="entry name" value="TRANSCRIPTION FACTOR YDEB-RELATED"/>
    <property type="match status" value="1"/>
</dbReference>
<feature type="domain" description="CarD-like/TRCF RNAP-interacting" evidence="1">
    <location>
        <begin position="1"/>
        <end position="115"/>
    </location>
</feature>
<dbReference type="STRING" id="1561.NPD11_658"/>
<dbReference type="Gene3D" id="2.40.10.170">
    <property type="match status" value="1"/>
</dbReference>
<reference evidence="2 3" key="1">
    <citation type="journal article" date="2015" name="Infect. Genet. Evol.">
        <title>Genomic sequences of six botulinum neurotoxin-producing strains representing three clostridial species illustrate the mobility and diversity of botulinum neurotoxin genes.</title>
        <authorList>
            <person name="Smith T.J."/>
            <person name="Hill K.K."/>
            <person name="Xie G."/>
            <person name="Foley B.T."/>
            <person name="Williamson C.H."/>
            <person name="Foster J.T."/>
            <person name="Johnson S.L."/>
            <person name="Chertkov O."/>
            <person name="Teshima H."/>
            <person name="Gibbons H.S."/>
            <person name="Johnsky L.A."/>
            <person name="Karavis M.A."/>
            <person name="Smith L.A."/>
        </authorList>
    </citation>
    <scope>NUCLEOTIDE SEQUENCE [LARGE SCALE GENOMIC DNA]</scope>
    <source>
        <strain evidence="2">Sullivan</strain>
    </source>
</reference>
<name>A0A0A7FWX2_9CLOT</name>